<evidence type="ECO:0000313" key="3">
    <source>
        <dbReference type="Proteomes" id="UP001595867"/>
    </source>
</evidence>
<dbReference type="Gene3D" id="3.30.450.40">
    <property type="match status" value="1"/>
</dbReference>
<keyword evidence="3" id="KW-1185">Reference proteome</keyword>
<dbReference type="Proteomes" id="UP001595867">
    <property type="component" value="Unassembled WGS sequence"/>
</dbReference>
<dbReference type="Gene3D" id="3.20.20.450">
    <property type="entry name" value="EAL domain"/>
    <property type="match status" value="1"/>
</dbReference>
<sequence>MRAALPDTVDESEAWQPGDPDRAEVERLLTLIRSHLGVEVAWVSAFTADQQFIYAATGAIEAMNIPVGEGTDLQGSFCTRVVAGTLPEVIPDTRRQPVTRDLAVTRDLRIGSYAGAPWYRPDGTVAGMLCCVSRHPDPSLDQHTVKYMALIADLIGDHMSSPLAQQRRITADNRRTVAGVIDDEAVRMVFQPVVRLRDRHTVGFEALARFDPAVFAGPDKAFAAATQCGLGVPLELLAVRQGLRRLPDLPAGTWLAVNLSAEALLDGQVRDTMLAHASDRITVEITEHTQVTDYPQLTEALSALRRAGVRLSIDDAGAGYASLQHILKLRPDLIKLDISLVRDIHEDPAKTALAQSLAAFATKVDADLIAEGIETAAELDRLTEIGVTYGQGYHLARPADLP</sequence>
<organism evidence="2 3">
    <name type="scientific">Actinoplanes subglobosus</name>
    <dbReference type="NCBI Taxonomy" id="1547892"/>
    <lineage>
        <taxon>Bacteria</taxon>
        <taxon>Bacillati</taxon>
        <taxon>Actinomycetota</taxon>
        <taxon>Actinomycetes</taxon>
        <taxon>Micromonosporales</taxon>
        <taxon>Micromonosporaceae</taxon>
        <taxon>Actinoplanes</taxon>
    </lineage>
</organism>
<feature type="domain" description="EAL" evidence="1">
    <location>
        <begin position="166"/>
        <end position="402"/>
    </location>
</feature>
<evidence type="ECO:0000259" key="1">
    <source>
        <dbReference type="PROSITE" id="PS50883"/>
    </source>
</evidence>
<dbReference type="InterPro" id="IPR029016">
    <property type="entry name" value="GAF-like_dom_sf"/>
</dbReference>
<dbReference type="PANTHER" id="PTHR33121:SF70">
    <property type="entry name" value="SIGNALING PROTEIN YKOW"/>
    <property type="match status" value="1"/>
</dbReference>
<dbReference type="CDD" id="cd01948">
    <property type="entry name" value="EAL"/>
    <property type="match status" value="1"/>
</dbReference>
<dbReference type="EMBL" id="JBHSBL010000015">
    <property type="protein sequence ID" value="MFC4066571.1"/>
    <property type="molecule type" value="Genomic_DNA"/>
</dbReference>
<dbReference type="PANTHER" id="PTHR33121">
    <property type="entry name" value="CYCLIC DI-GMP PHOSPHODIESTERASE PDEF"/>
    <property type="match status" value="1"/>
</dbReference>
<dbReference type="RefSeq" id="WP_378067536.1">
    <property type="nucleotide sequence ID" value="NZ_JBHSBL010000015.1"/>
</dbReference>
<evidence type="ECO:0000313" key="2">
    <source>
        <dbReference type="EMBL" id="MFC4066571.1"/>
    </source>
</evidence>
<gene>
    <name evidence="2" type="ORF">ACFO0C_16670</name>
</gene>
<proteinExistence type="predicted"/>
<reference evidence="3" key="1">
    <citation type="journal article" date="2019" name="Int. J. Syst. Evol. Microbiol.">
        <title>The Global Catalogue of Microorganisms (GCM) 10K type strain sequencing project: providing services to taxonomists for standard genome sequencing and annotation.</title>
        <authorList>
            <consortium name="The Broad Institute Genomics Platform"/>
            <consortium name="The Broad Institute Genome Sequencing Center for Infectious Disease"/>
            <person name="Wu L."/>
            <person name="Ma J."/>
        </authorList>
    </citation>
    <scope>NUCLEOTIDE SEQUENCE [LARGE SCALE GENOMIC DNA]</scope>
    <source>
        <strain evidence="3">TBRC 5832</strain>
    </source>
</reference>
<accession>A0ABV8ISE5</accession>
<dbReference type="Pfam" id="PF01590">
    <property type="entry name" value="GAF"/>
    <property type="match status" value="1"/>
</dbReference>
<dbReference type="InterPro" id="IPR035919">
    <property type="entry name" value="EAL_sf"/>
</dbReference>
<dbReference type="InterPro" id="IPR050706">
    <property type="entry name" value="Cyclic-di-GMP_PDE-like"/>
</dbReference>
<dbReference type="InterPro" id="IPR003018">
    <property type="entry name" value="GAF"/>
</dbReference>
<comment type="caution">
    <text evidence="2">The sequence shown here is derived from an EMBL/GenBank/DDBJ whole genome shotgun (WGS) entry which is preliminary data.</text>
</comment>
<dbReference type="SUPFAM" id="SSF141868">
    <property type="entry name" value="EAL domain-like"/>
    <property type="match status" value="1"/>
</dbReference>
<dbReference type="InterPro" id="IPR001633">
    <property type="entry name" value="EAL_dom"/>
</dbReference>
<protein>
    <submittedName>
        <fullName evidence="2">EAL domain-containing protein</fullName>
    </submittedName>
</protein>
<dbReference type="Pfam" id="PF00563">
    <property type="entry name" value="EAL"/>
    <property type="match status" value="1"/>
</dbReference>
<dbReference type="PROSITE" id="PS50883">
    <property type="entry name" value="EAL"/>
    <property type="match status" value="1"/>
</dbReference>
<name>A0ABV8ISE5_9ACTN</name>
<dbReference type="SMART" id="SM00052">
    <property type="entry name" value="EAL"/>
    <property type="match status" value="1"/>
</dbReference>
<dbReference type="SUPFAM" id="SSF55781">
    <property type="entry name" value="GAF domain-like"/>
    <property type="match status" value="1"/>
</dbReference>